<gene>
    <name evidence="1" type="primary">GLEAN_07777</name>
    <name evidence="1" type="ORF">TcasGA2_TC007777</name>
</gene>
<organism evidence="1 2">
    <name type="scientific">Tribolium castaneum</name>
    <name type="common">Red flour beetle</name>
    <dbReference type="NCBI Taxonomy" id="7070"/>
    <lineage>
        <taxon>Eukaryota</taxon>
        <taxon>Metazoa</taxon>
        <taxon>Ecdysozoa</taxon>
        <taxon>Arthropoda</taxon>
        <taxon>Hexapoda</taxon>
        <taxon>Insecta</taxon>
        <taxon>Pterygota</taxon>
        <taxon>Neoptera</taxon>
        <taxon>Endopterygota</taxon>
        <taxon>Coleoptera</taxon>
        <taxon>Polyphaga</taxon>
        <taxon>Cucujiformia</taxon>
        <taxon>Tenebrionidae</taxon>
        <taxon>Tenebrionidae incertae sedis</taxon>
        <taxon>Tribolium</taxon>
    </lineage>
</organism>
<reference evidence="1 2" key="2">
    <citation type="journal article" date="2010" name="Nucleic Acids Res.">
        <title>BeetleBase in 2010: revisions to provide comprehensive genomic information for Tribolium castaneum.</title>
        <authorList>
            <person name="Kim H.S."/>
            <person name="Murphy T."/>
            <person name="Xia J."/>
            <person name="Caragea D."/>
            <person name="Park Y."/>
            <person name="Beeman R.W."/>
            <person name="Lorenzen M.D."/>
            <person name="Butcher S."/>
            <person name="Manak J.R."/>
            <person name="Brown S.J."/>
        </authorList>
    </citation>
    <scope>GENOME REANNOTATION</scope>
    <source>
        <strain evidence="1 2">Georgia GA2</strain>
    </source>
</reference>
<sequence length="81" mass="8972">MTRGFASPGTLNLCECGPVVAQARRRQLRHGSFWLTPGPGKRTTLHADSVEDDSVQTCLLTPNTYYNSRSKPTQTFSLETD</sequence>
<evidence type="ECO:0000313" key="2">
    <source>
        <dbReference type="Proteomes" id="UP000007266"/>
    </source>
</evidence>
<dbReference type="EMBL" id="KQ971338">
    <property type="protein sequence ID" value="EFA02128.1"/>
    <property type="molecule type" value="Genomic_DNA"/>
</dbReference>
<accession>D2A1U8</accession>
<dbReference type="Proteomes" id="UP000007266">
    <property type="component" value="Linkage group 4"/>
</dbReference>
<keyword evidence="2" id="KW-1185">Reference proteome</keyword>
<proteinExistence type="predicted"/>
<dbReference type="HOGENOM" id="CLU_2576960_0_0_1"/>
<reference evidence="1 2" key="1">
    <citation type="journal article" date="2008" name="Nature">
        <title>The genome of the model beetle and pest Tribolium castaneum.</title>
        <authorList>
            <consortium name="Tribolium Genome Sequencing Consortium"/>
            <person name="Richards S."/>
            <person name="Gibbs R.A."/>
            <person name="Weinstock G.M."/>
            <person name="Brown S.J."/>
            <person name="Denell R."/>
            <person name="Beeman R.W."/>
            <person name="Gibbs R."/>
            <person name="Beeman R.W."/>
            <person name="Brown S.J."/>
            <person name="Bucher G."/>
            <person name="Friedrich M."/>
            <person name="Grimmelikhuijzen C.J."/>
            <person name="Klingler M."/>
            <person name="Lorenzen M."/>
            <person name="Richards S."/>
            <person name="Roth S."/>
            <person name="Schroder R."/>
            <person name="Tautz D."/>
            <person name="Zdobnov E.M."/>
            <person name="Muzny D."/>
            <person name="Gibbs R.A."/>
            <person name="Weinstock G.M."/>
            <person name="Attaway T."/>
            <person name="Bell S."/>
            <person name="Buhay C.J."/>
            <person name="Chandrabose M.N."/>
            <person name="Chavez D."/>
            <person name="Clerk-Blankenburg K.P."/>
            <person name="Cree A."/>
            <person name="Dao M."/>
            <person name="Davis C."/>
            <person name="Chacko J."/>
            <person name="Dinh H."/>
            <person name="Dugan-Rocha S."/>
            <person name="Fowler G."/>
            <person name="Garner T.T."/>
            <person name="Garnes J."/>
            <person name="Gnirke A."/>
            <person name="Hawes A."/>
            <person name="Hernandez J."/>
            <person name="Hines S."/>
            <person name="Holder M."/>
            <person name="Hume J."/>
            <person name="Jhangiani S.N."/>
            <person name="Joshi V."/>
            <person name="Khan Z.M."/>
            <person name="Jackson L."/>
            <person name="Kovar C."/>
            <person name="Kowis A."/>
            <person name="Lee S."/>
            <person name="Lewis L.R."/>
            <person name="Margolis J."/>
            <person name="Morgan M."/>
            <person name="Nazareth L.V."/>
            <person name="Nguyen N."/>
            <person name="Okwuonu G."/>
            <person name="Parker D."/>
            <person name="Richards S."/>
            <person name="Ruiz S.J."/>
            <person name="Santibanez J."/>
            <person name="Savard J."/>
            <person name="Scherer S.E."/>
            <person name="Schneider B."/>
            <person name="Sodergren E."/>
            <person name="Tautz D."/>
            <person name="Vattahil S."/>
            <person name="Villasana D."/>
            <person name="White C.S."/>
            <person name="Wright R."/>
            <person name="Park Y."/>
            <person name="Beeman R.W."/>
            <person name="Lord J."/>
            <person name="Oppert B."/>
            <person name="Lorenzen M."/>
            <person name="Brown S."/>
            <person name="Wang L."/>
            <person name="Savard J."/>
            <person name="Tautz D."/>
            <person name="Richards S."/>
            <person name="Weinstock G."/>
            <person name="Gibbs R.A."/>
            <person name="Liu Y."/>
            <person name="Worley K."/>
            <person name="Weinstock G."/>
            <person name="Elsik C.G."/>
            <person name="Reese J.T."/>
            <person name="Elhaik E."/>
            <person name="Landan G."/>
            <person name="Graur D."/>
            <person name="Arensburger P."/>
            <person name="Atkinson P."/>
            <person name="Beeman R.W."/>
            <person name="Beidler J."/>
            <person name="Brown S.J."/>
            <person name="Demuth J.P."/>
            <person name="Drury D.W."/>
            <person name="Du Y.Z."/>
            <person name="Fujiwara H."/>
            <person name="Lorenzen M."/>
            <person name="Maselli V."/>
            <person name="Osanai M."/>
            <person name="Park Y."/>
            <person name="Robertson H.M."/>
            <person name="Tu Z."/>
            <person name="Wang J.J."/>
            <person name="Wang S."/>
            <person name="Richards S."/>
            <person name="Song H."/>
            <person name="Zhang L."/>
            <person name="Sodergren E."/>
            <person name="Werner D."/>
            <person name="Stanke M."/>
            <person name="Morgenstern B."/>
            <person name="Solovyev V."/>
            <person name="Kosarev P."/>
            <person name="Brown G."/>
            <person name="Chen H.C."/>
            <person name="Ermolaeva O."/>
            <person name="Hlavina W."/>
            <person name="Kapustin Y."/>
            <person name="Kiryutin B."/>
            <person name="Kitts P."/>
            <person name="Maglott D."/>
            <person name="Pruitt K."/>
            <person name="Sapojnikov V."/>
            <person name="Souvorov A."/>
            <person name="Mackey A.J."/>
            <person name="Waterhouse R.M."/>
            <person name="Wyder S."/>
            <person name="Zdobnov E.M."/>
            <person name="Zdobnov E.M."/>
            <person name="Wyder S."/>
            <person name="Kriventseva E.V."/>
            <person name="Kadowaki T."/>
            <person name="Bork P."/>
            <person name="Aranda M."/>
            <person name="Bao R."/>
            <person name="Beermann A."/>
            <person name="Berns N."/>
            <person name="Bolognesi R."/>
            <person name="Bonneton F."/>
            <person name="Bopp D."/>
            <person name="Brown S.J."/>
            <person name="Bucher G."/>
            <person name="Butts T."/>
            <person name="Chaumot A."/>
            <person name="Denell R.E."/>
            <person name="Ferrier D.E."/>
            <person name="Friedrich M."/>
            <person name="Gordon C.M."/>
            <person name="Jindra M."/>
            <person name="Klingler M."/>
            <person name="Lan Q."/>
            <person name="Lattorff H.M."/>
            <person name="Laudet V."/>
            <person name="von Levetsow C."/>
            <person name="Liu Z."/>
            <person name="Lutz R."/>
            <person name="Lynch J.A."/>
            <person name="da Fonseca R.N."/>
            <person name="Posnien N."/>
            <person name="Reuter R."/>
            <person name="Roth S."/>
            <person name="Savard J."/>
            <person name="Schinko J.B."/>
            <person name="Schmitt C."/>
            <person name="Schoppmeier M."/>
            <person name="Schroder R."/>
            <person name="Shippy T.D."/>
            <person name="Simonnet F."/>
            <person name="Marques-Souza H."/>
            <person name="Tautz D."/>
            <person name="Tomoyasu Y."/>
            <person name="Trauner J."/>
            <person name="Van der Zee M."/>
            <person name="Vervoort M."/>
            <person name="Wittkopp N."/>
            <person name="Wimmer E.A."/>
            <person name="Yang X."/>
            <person name="Jones A.K."/>
            <person name="Sattelle D.B."/>
            <person name="Ebert P.R."/>
            <person name="Nelson D."/>
            <person name="Scott J.G."/>
            <person name="Beeman R.W."/>
            <person name="Muthukrishnan S."/>
            <person name="Kramer K.J."/>
            <person name="Arakane Y."/>
            <person name="Beeman R.W."/>
            <person name="Zhu Q."/>
            <person name="Hogenkamp D."/>
            <person name="Dixit R."/>
            <person name="Oppert B."/>
            <person name="Jiang H."/>
            <person name="Zou Z."/>
            <person name="Marshall J."/>
            <person name="Elpidina E."/>
            <person name="Vinokurov K."/>
            <person name="Oppert C."/>
            <person name="Zou Z."/>
            <person name="Evans J."/>
            <person name="Lu Z."/>
            <person name="Zhao P."/>
            <person name="Sumathipala N."/>
            <person name="Altincicek B."/>
            <person name="Vilcinskas A."/>
            <person name="Williams M."/>
            <person name="Hultmark D."/>
            <person name="Hetru C."/>
            <person name="Jiang H."/>
            <person name="Grimmelikhuijzen C.J."/>
            <person name="Hauser F."/>
            <person name="Cazzamali G."/>
            <person name="Williamson M."/>
            <person name="Park Y."/>
            <person name="Li B."/>
            <person name="Tanaka Y."/>
            <person name="Predel R."/>
            <person name="Neupert S."/>
            <person name="Schachtner J."/>
            <person name="Verleyen P."/>
            <person name="Raible F."/>
            <person name="Bork P."/>
            <person name="Friedrich M."/>
            <person name="Walden K.K."/>
            <person name="Robertson H.M."/>
            <person name="Angeli S."/>
            <person name="Foret S."/>
            <person name="Bucher G."/>
            <person name="Schuetz S."/>
            <person name="Maleszka R."/>
            <person name="Wimmer E.A."/>
            <person name="Beeman R.W."/>
            <person name="Lorenzen M."/>
            <person name="Tomoyasu Y."/>
            <person name="Miller S.C."/>
            <person name="Grossmann D."/>
            <person name="Bucher G."/>
        </authorList>
    </citation>
    <scope>NUCLEOTIDE SEQUENCE [LARGE SCALE GENOMIC DNA]</scope>
    <source>
        <strain evidence="1 2">Georgia GA2</strain>
    </source>
</reference>
<dbReference type="InParanoid" id="D2A1U8"/>
<protein>
    <submittedName>
        <fullName evidence="1">Uncharacterized protein</fullName>
    </submittedName>
</protein>
<evidence type="ECO:0000313" key="1">
    <source>
        <dbReference type="EMBL" id="EFA02128.1"/>
    </source>
</evidence>
<name>D2A1U8_TRICA</name>
<dbReference type="AlphaFoldDB" id="D2A1U8"/>